<dbReference type="PaxDb" id="4097-A0A1S4CIV8"/>
<dbReference type="KEGG" id="nta:107819340"/>
<sequence>MALGKSQRQCYAKISSPLQSKGFQPSMNDYSLFRKLKGSHLTIVVVYEDDILLAGDDMSELTTFKEFLDDQFKIKDLGEVHYFLGLEIVKMPQGYLISQHKFALDFLSDIHCSAVTHVVAPLDSHVKLSAEVGDLLPDPSIYRKLAVSWKSKKQPTLALSSVEAEYMPLRLLVAEVTWVVRLLAELGVDNLS</sequence>
<protein>
    <submittedName>
        <fullName evidence="2">Uncharacterized mitochondrial protein AtMg00810-like</fullName>
    </submittedName>
</protein>
<organism evidence="2">
    <name type="scientific">Nicotiana tabacum</name>
    <name type="common">Common tobacco</name>
    <dbReference type="NCBI Taxonomy" id="4097"/>
    <lineage>
        <taxon>Eukaryota</taxon>
        <taxon>Viridiplantae</taxon>
        <taxon>Streptophyta</taxon>
        <taxon>Embryophyta</taxon>
        <taxon>Tracheophyta</taxon>
        <taxon>Spermatophyta</taxon>
        <taxon>Magnoliopsida</taxon>
        <taxon>eudicotyledons</taxon>
        <taxon>Gunneridae</taxon>
        <taxon>Pentapetalae</taxon>
        <taxon>asterids</taxon>
        <taxon>lamiids</taxon>
        <taxon>Solanales</taxon>
        <taxon>Solanaceae</taxon>
        <taxon>Nicotianoideae</taxon>
        <taxon>Nicotianeae</taxon>
        <taxon>Nicotiana</taxon>
    </lineage>
</organism>
<dbReference type="SUPFAM" id="SSF56672">
    <property type="entry name" value="DNA/RNA polymerases"/>
    <property type="match status" value="1"/>
</dbReference>
<feature type="domain" description="Reverse transcriptase Ty1/copia-type" evidence="1">
    <location>
        <begin position="8"/>
        <end position="121"/>
    </location>
</feature>
<evidence type="ECO:0000259" key="1">
    <source>
        <dbReference type="Pfam" id="PF07727"/>
    </source>
</evidence>
<gene>
    <name evidence="2" type="primary">LOC107819340</name>
</gene>
<dbReference type="OrthoDB" id="414945at2759"/>
<dbReference type="InterPro" id="IPR013103">
    <property type="entry name" value="RVT_2"/>
</dbReference>
<dbReference type="InterPro" id="IPR043502">
    <property type="entry name" value="DNA/RNA_pol_sf"/>
</dbReference>
<evidence type="ECO:0000313" key="2">
    <source>
        <dbReference type="RefSeq" id="XP_016500926.1"/>
    </source>
</evidence>
<dbReference type="STRING" id="4097.A0A1S4CIV8"/>
<proteinExistence type="predicted"/>
<name>A0A1S4CIV8_TOBAC</name>
<dbReference type="Pfam" id="PF07727">
    <property type="entry name" value="RVT_2"/>
    <property type="match status" value="1"/>
</dbReference>
<dbReference type="AlphaFoldDB" id="A0A1S4CIV8"/>
<accession>A0A1S4CIV8</accession>
<reference evidence="2" key="1">
    <citation type="submission" date="2025-08" db="UniProtKB">
        <authorList>
            <consortium name="RefSeq"/>
        </authorList>
    </citation>
    <scope>IDENTIFICATION</scope>
</reference>
<dbReference type="RefSeq" id="XP_016500926.1">
    <property type="nucleotide sequence ID" value="XM_016645440.1"/>
</dbReference>